<dbReference type="InterPro" id="IPR011990">
    <property type="entry name" value="TPR-like_helical_dom_sf"/>
</dbReference>
<dbReference type="SMART" id="SM00028">
    <property type="entry name" value="TPR"/>
    <property type="match status" value="8"/>
</dbReference>
<proteinExistence type="predicted"/>
<evidence type="ECO:0000256" key="1">
    <source>
        <dbReference type="ARBA" id="ARBA00022737"/>
    </source>
</evidence>
<dbReference type="Gene3D" id="3.90.226.10">
    <property type="entry name" value="2-enoyl-CoA Hydratase, Chain A, domain 1"/>
    <property type="match status" value="1"/>
</dbReference>
<evidence type="ECO:0000256" key="3">
    <source>
        <dbReference type="PROSITE-ProRule" id="PRU00339"/>
    </source>
</evidence>
<dbReference type="InterPro" id="IPR005151">
    <property type="entry name" value="Tail-specific_protease"/>
</dbReference>
<dbReference type="SUPFAM" id="SSF52096">
    <property type="entry name" value="ClpP/crotonase"/>
    <property type="match status" value="1"/>
</dbReference>
<dbReference type="SMART" id="SM00245">
    <property type="entry name" value="TSPc"/>
    <property type="match status" value="1"/>
</dbReference>
<dbReference type="PANTHER" id="PTHR44943">
    <property type="entry name" value="CELLULOSE SYNTHASE OPERON PROTEIN C"/>
    <property type="match status" value="1"/>
</dbReference>
<feature type="repeat" description="TPR" evidence="3">
    <location>
        <begin position="396"/>
        <end position="429"/>
    </location>
</feature>
<feature type="repeat" description="TPR" evidence="3">
    <location>
        <begin position="158"/>
        <end position="191"/>
    </location>
</feature>
<dbReference type="InterPro" id="IPR051685">
    <property type="entry name" value="Ycf3/AcsC/BcsC/TPR_MFPF"/>
</dbReference>
<organism evidence="5 6">
    <name type="scientific">Paenibacillus lentus</name>
    <dbReference type="NCBI Taxonomy" id="1338368"/>
    <lineage>
        <taxon>Bacteria</taxon>
        <taxon>Bacillati</taxon>
        <taxon>Bacillota</taxon>
        <taxon>Bacilli</taxon>
        <taxon>Bacillales</taxon>
        <taxon>Paenibacillaceae</taxon>
        <taxon>Paenibacillus</taxon>
    </lineage>
</organism>
<dbReference type="PANTHER" id="PTHR44943:SF8">
    <property type="entry name" value="TPR REPEAT-CONTAINING PROTEIN MJ0263"/>
    <property type="match status" value="1"/>
</dbReference>
<dbReference type="Proteomes" id="UP000273145">
    <property type="component" value="Chromosome"/>
</dbReference>
<sequence>MKKRSIVWICIFMVLICTLSMLSGCTRLSAYRGSEDWGKMIRNNATGHRLVDKGEYDKAIEYLERAIEYAYKMEPALVDLDREIKLNEYMGAPFNNLGWAYNELEDYDKGLEYMEKSLLILPNGDWEYVNKGNALYGLNEFEAALESYDQALSMGNEKFAHYGKGRTLFDLERYEEALEQFDIYLSMDETDLDGFEGKIYTLLQLGRYEEANHLANDLIQQGPDNYEAYRIKADVIEDMGDLSLLEEHYRRMIERFPGHTEVYAQMIASYSMLGDIEQVKSSYDAAIQKDDSNVDIHIAMGDAHMGRAMYVQAAKYYDQAVQLQPQHEESSINKLRALYHGRRNYQCIAFGEEAGKQEVASSLIPWFTGQCHFDLEHYAEAIQAMERVIELDPSDDEAYATIAYSYFMLEEYDRAEEYCAKSLDLYSGNSMALYIQDLLQDSRSPLGERVKHFFQDNYLYITSNSDVDKILSKLDKPDLTTAEIAAVIERARYPRDMFTSVIYGDEYDRLTEGQEQDVIYEDQGTIAYFRIYEFNSNTDDRFIEYLDQIPNPGSKKLVIDLRGNTGGNMDSANNILDALLPECVTSMLIERDGYADSYYSNADYVAFQRIYVLVDGDTASASELLTMGLSTYLPVVTVIGQDTYGKGVGQRVFEDKTNKIMVIAVNHYWNVRQKNIMNSHISPDIYVKSSKLEDYLKVVKAGH</sequence>
<dbReference type="InterPro" id="IPR029045">
    <property type="entry name" value="ClpP/crotonase-like_dom_sf"/>
</dbReference>
<reference evidence="5 6" key="1">
    <citation type="submission" date="2018-11" db="EMBL/GenBank/DDBJ databases">
        <title>Genome sequencing of Paenibacillus lentus DSM25539(T).</title>
        <authorList>
            <person name="Kook J.-K."/>
            <person name="Park S.-N."/>
            <person name="Lim Y.K."/>
        </authorList>
    </citation>
    <scope>NUCLEOTIDE SEQUENCE [LARGE SCALE GENOMIC DNA]</scope>
    <source>
        <strain evidence="5 6">DSM 25539</strain>
    </source>
</reference>
<dbReference type="Pfam" id="PF13432">
    <property type="entry name" value="TPR_16"/>
    <property type="match status" value="3"/>
</dbReference>
<gene>
    <name evidence="5" type="ORF">EIM92_05540</name>
</gene>
<keyword evidence="2 3" id="KW-0802">TPR repeat</keyword>
<evidence type="ECO:0000259" key="4">
    <source>
        <dbReference type="SMART" id="SM00245"/>
    </source>
</evidence>
<dbReference type="Gene3D" id="1.25.40.10">
    <property type="entry name" value="Tetratricopeptide repeat domain"/>
    <property type="match status" value="2"/>
</dbReference>
<feature type="repeat" description="TPR" evidence="3">
    <location>
        <begin position="91"/>
        <end position="124"/>
    </location>
</feature>
<dbReference type="KEGG" id="plen:EIM92_05540"/>
<name>A0A3Q8S436_9BACL</name>
<dbReference type="SUPFAM" id="SSF48452">
    <property type="entry name" value="TPR-like"/>
    <property type="match status" value="1"/>
</dbReference>
<dbReference type="PROSITE" id="PS51257">
    <property type="entry name" value="PROKAR_LIPOPROTEIN"/>
    <property type="match status" value="1"/>
</dbReference>
<dbReference type="PROSITE" id="PS50005">
    <property type="entry name" value="TPR"/>
    <property type="match status" value="5"/>
</dbReference>
<keyword evidence="6" id="KW-1185">Reference proteome</keyword>
<dbReference type="GO" id="GO:0008236">
    <property type="term" value="F:serine-type peptidase activity"/>
    <property type="evidence" value="ECO:0007669"/>
    <property type="project" value="InterPro"/>
</dbReference>
<dbReference type="Pfam" id="PF03572">
    <property type="entry name" value="Peptidase_S41"/>
    <property type="match status" value="1"/>
</dbReference>
<dbReference type="RefSeq" id="WP_125081835.1">
    <property type="nucleotide sequence ID" value="NZ_CP034248.1"/>
</dbReference>
<dbReference type="GO" id="GO:0006508">
    <property type="term" value="P:proteolysis"/>
    <property type="evidence" value="ECO:0007669"/>
    <property type="project" value="InterPro"/>
</dbReference>
<evidence type="ECO:0000256" key="2">
    <source>
        <dbReference type="ARBA" id="ARBA00022803"/>
    </source>
</evidence>
<dbReference type="AlphaFoldDB" id="A0A3Q8S436"/>
<dbReference type="OrthoDB" id="9769030at2"/>
<keyword evidence="1" id="KW-0677">Repeat</keyword>
<feature type="repeat" description="TPR" evidence="3">
    <location>
        <begin position="294"/>
        <end position="327"/>
    </location>
</feature>
<feature type="repeat" description="TPR" evidence="3">
    <location>
        <begin position="362"/>
        <end position="395"/>
    </location>
</feature>
<feature type="domain" description="Tail specific protease" evidence="4">
    <location>
        <begin position="494"/>
        <end position="688"/>
    </location>
</feature>
<dbReference type="EMBL" id="CP034248">
    <property type="protein sequence ID" value="AZK45737.1"/>
    <property type="molecule type" value="Genomic_DNA"/>
</dbReference>
<evidence type="ECO:0000313" key="6">
    <source>
        <dbReference type="Proteomes" id="UP000273145"/>
    </source>
</evidence>
<protein>
    <submittedName>
        <fullName evidence="5">Tetratricopeptide repeat protein</fullName>
    </submittedName>
</protein>
<dbReference type="InterPro" id="IPR019734">
    <property type="entry name" value="TPR_rpt"/>
</dbReference>
<dbReference type="Pfam" id="PF13181">
    <property type="entry name" value="TPR_8"/>
    <property type="match status" value="2"/>
</dbReference>
<evidence type="ECO:0000313" key="5">
    <source>
        <dbReference type="EMBL" id="AZK45737.1"/>
    </source>
</evidence>
<accession>A0A3Q8S436</accession>